<dbReference type="RefSeq" id="WP_395820955.1">
    <property type="nucleotide sequence ID" value="NZ_CP043494.1"/>
</dbReference>
<feature type="compositionally biased region" description="Low complexity" evidence="1">
    <location>
        <begin position="116"/>
        <end position="131"/>
    </location>
</feature>
<name>A0ABY9WPC8_9BACT</name>
<organism evidence="2 3">
    <name type="scientific">Archangium minus</name>
    <dbReference type="NCBI Taxonomy" id="83450"/>
    <lineage>
        <taxon>Bacteria</taxon>
        <taxon>Pseudomonadati</taxon>
        <taxon>Myxococcota</taxon>
        <taxon>Myxococcia</taxon>
        <taxon>Myxococcales</taxon>
        <taxon>Cystobacterineae</taxon>
        <taxon>Archangiaceae</taxon>
        <taxon>Archangium</taxon>
    </lineage>
</organism>
<protein>
    <submittedName>
        <fullName evidence="2">Uncharacterized protein</fullName>
    </submittedName>
</protein>
<evidence type="ECO:0000313" key="3">
    <source>
        <dbReference type="Proteomes" id="UP001611383"/>
    </source>
</evidence>
<evidence type="ECO:0000313" key="2">
    <source>
        <dbReference type="EMBL" id="WNG45662.1"/>
    </source>
</evidence>
<feature type="region of interest" description="Disordered" evidence="1">
    <location>
        <begin position="116"/>
        <end position="183"/>
    </location>
</feature>
<gene>
    <name evidence="2" type="ORF">F0U60_17305</name>
</gene>
<reference evidence="2 3" key="1">
    <citation type="submission" date="2019-08" db="EMBL/GenBank/DDBJ databases">
        <title>Archangium and Cystobacter genomes.</title>
        <authorList>
            <person name="Chen I.-C.K."/>
            <person name="Wielgoss S."/>
        </authorList>
    </citation>
    <scope>NUCLEOTIDE SEQUENCE [LARGE SCALE GENOMIC DNA]</scope>
    <source>
        <strain evidence="2 3">Cbm 6</strain>
    </source>
</reference>
<accession>A0ABY9WPC8</accession>
<dbReference type="EMBL" id="CP043494">
    <property type="protein sequence ID" value="WNG45662.1"/>
    <property type="molecule type" value="Genomic_DNA"/>
</dbReference>
<evidence type="ECO:0000256" key="1">
    <source>
        <dbReference type="SAM" id="MobiDB-lite"/>
    </source>
</evidence>
<proteinExistence type="predicted"/>
<keyword evidence="3" id="KW-1185">Reference proteome</keyword>
<dbReference type="Proteomes" id="UP001611383">
    <property type="component" value="Chromosome"/>
</dbReference>
<sequence>MSTPNNLTVPAEMPPAAPADLVAKRDHIIAELEKAAKDASGTLQQVLRKMVTLLASTKPGAPYNPQSLQDVKDAFTRYSQDPEAVAKPRPAILMESVEWMQAYLASRGFPVAGAAPAASAPAASKPASAAKGAKDSFESGGSQHARSLGGDVPVPPGQPNKEQEQLESMKSWMLNPGLGKVKG</sequence>